<dbReference type="AlphaFoldDB" id="A0A212U1X9"/>
<dbReference type="RefSeq" id="WP_207758576.1">
    <property type="nucleotide sequence ID" value="NZ_FYEX01000002.1"/>
</dbReference>
<keyword evidence="2 4" id="KW-0479">Metal-binding</keyword>
<protein>
    <recommendedName>
        <fullName evidence="5">Cytochrome c domain-containing protein</fullName>
    </recommendedName>
</protein>
<keyword evidence="3 4" id="KW-0408">Iron</keyword>
<evidence type="ECO:0000256" key="2">
    <source>
        <dbReference type="ARBA" id="ARBA00022723"/>
    </source>
</evidence>
<dbReference type="Gene3D" id="1.10.760.10">
    <property type="entry name" value="Cytochrome c-like domain"/>
    <property type="match status" value="1"/>
</dbReference>
<dbReference type="Pfam" id="PF09086">
    <property type="entry name" value="DUF1924"/>
    <property type="match status" value="1"/>
</dbReference>
<evidence type="ECO:0000256" key="1">
    <source>
        <dbReference type="ARBA" id="ARBA00022617"/>
    </source>
</evidence>
<feature type="domain" description="Cytochrome c" evidence="5">
    <location>
        <begin position="40"/>
        <end position="130"/>
    </location>
</feature>
<evidence type="ECO:0000256" key="4">
    <source>
        <dbReference type="PROSITE-ProRule" id="PRU00433"/>
    </source>
</evidence>
<dbReference type="GO" id="GO:0046872">
    <property type="term" value="F:metal ion binding"/>
    <property type="evidence" value="ECO:0007669"/>
    <property type="project" value="UniProtKB-KW"/>
</dbReference>
<dbReference type="InterPro" id="IPR015170">
    <property type="entry name" value="DUF1924_SHP"/>
</dbReference>
<evidence type="ECO:0000313" key="7">
    <source>
        <dbReference type="Proteomes" id="UP000197215"/>
    </source>
</evidence>
<dbReference type="SUPFAM" id="SSF46626">
    <property type="entry name" value="Cytochrome c"/>
    <property type="match status" value="1"/>
</dbReference>
<dbReference type="InterPro" id="IPR036909">
    <property type="entry name" value="Cyt_c-like_dom_sf"/>
</dbReference>
<dbReference type="InterPro" id="IPR009056">
    <property type="entry name" value="Cyt_c-like_dom"/>
</dbReference>
<name>A0A212U1X9_9BURK</name>
<reference evidence="6 7" key="1">
    <citation type="submission" date="2017-06" db="EMBL/GenBank/DDBJ databases">
        <authorList>
            <person name="Kim H.J."/>
            <person name="Triplett B.A."/>
        </authorList>
    </citation>
    <scope>NUCLEOTIDE SEQUENCE [LARGE SCALE GENOMIC DNA]</scope>
    <source>
        <strain evidence="6 7">MWH-VicM1</strain>
    </source>
</reference>
<accession>A0A212U1X9</accession>
<dbReference type="EMBL" id="FYEX01000002">
    <property type="protein sequence ID" value="SNC72267.1"/>
    <property type="molecule type" value="Genomic_DNA"/>
</dbReference>
<proteinExistence type="predicted"/>
<keyword evidence="7" id="KW-1185">Reference proteome</keyword>
<dbReference type="GO" id="GO:0020037">
    <property type="term" value="F:heme binding"/>
    <property type="evidence" value="ECO:0007669"/>
    <property type="project" value="InterPro"/>
</dbReference>
<evidence type="ECO:0000256" key="3">
    <source>
        <dbReference type="ARBA" id="ARBA00023004"/>
    </source>
</evidence>
<sequence length="130" mass="14396">MRLINKTIAVVITGLFTVNAWAIDSISLEKQYASDAKQSASSIRGEKFFTSKHGKEWSCASCHGVPPTKEGKHASTDKTISPLAPAFNSKRFTDEAKVNKWFKRNCNDVLGRECSPIEKADVMAYLNSLK</sequence>
<evidence type="ECO:0000313" key="6">
    <source>
        <dbReference type="EMBL" id="SNC72267.1"/>
    </source>
</evidence>
<dbReference type="PROSITE" id="PS51007">
    <property type="entry name" value="CYTC"/>
    <property type="match status" value="1"/>
</dbReference>
<dbReference type="GO" id="GO:0009055">
    <property type="term" value="F:electron transfer activity"/>
    <property type="evidence" value="ECO:0007669"/>
    <property type="project" value="InterPro"/>
</dbReference>
<evidence type="ECO:0000259" key="5">
    <source>
        <dbReference type="PROSITE" id="PS51007"/>
    </source>
</evidence>
<keyword evidence="1 4" id="KW-0349">Heme</keyword>
<gene>
    <name evidence="6" type="ORF">SAMN06295916_1546</name>
</gene>
<organism evidence="6 7">
    <name type="scientific">Polynucleobacter victoriensis</name>
    <dbReference type="NCBI Taxonomy" id="2049319"/>
    <lineage>
        <taxon>Bacteria</taxon>
        <taxon>Pseudomonadati</taxon>
        <taxon>Pseudomonadota</taxon>
        <taxon>Betaproteobacteria</taxon>
        <taxon>Burkholderiales</taxon>
        <taxon>Burkholderiaceae</taxon>
        <taxon>Polynucleobacter</taxon>
    </lineage>
</organism>
<dbReference type="Proteomes" id="UP000197215">
    <property type="component" value="Unassembled WGS sequence"/>
</dbReference>